<evidence type="ECO:0000313" key="2">
    <source>
        <dbReference type="EMBL" id="MDP9865985.1"/>
    </source>
</evidence>
<proteinExistence type="predicted"/>
<protein>
    <recommendedName>
        <fullName evidence="1">Glyoxalase-like domain-containing protein</fullName>
    </recommendedName>
</protein>
<dbReference type="SUPFAM" id="SSF54593">
    <property type="entry name" value="Glyoxalase/Bleomycin resistance protein/Dihydroxybiphenyl dioxygenase"/>
    <property type="match status" value="1"/>
</dbReference>
<feature type="domain" description="Glyoxalase-like" evidence="1">
    <location>
        <begin position="6"/>
        <end position="180"/>
    </location>
</feature>
<name>A0ABT9RC72_9ACTN</name>
<sequence>MTDPHLDHLVYAVPDLLAGVAEFAARTGVTPAAGGSHPGGTANYLVGLGPDSYLEIIGPDPAADPAGRPRAFGLETLTEARLAAWAVHPDGIEETVRQARERGYDPGEVQPLSRLTPDGTLLAWRLTRRAEPAADGLVPFLIDWGRTSHPATSGLPQLGLVSFTATHPDPAAVRRDLAALGVSLDVTAGPAATLQARLDTPRGPLTLR</sequence>
<comment type="caution">
    <text evidence="2">The sequence shown here is derived from an EMBL/GenBank/DDBJ whole genome shotgun (WGS) entry which is preliminary data.</text>
</comment>
<dbReference type="RefSeq" id="WP_306865977.1">
    <property type="nucleotide sequence ID" value="NZ_JAUSRB010000002.1"/>
</dbReference>
<dbReference type="PANTHER" id="PTHR40265:SF1">
    <property type="entry name" value="GLYOXALASE-LIKE DOMAIN-CONTAINING PROTEIN"/>
    <property type="match status" value="1"/>
</dbReference>
<evidence type="ECO:0000313" key="3">
    <source>
        <dbReference type="Proteomes" id="UP001230426"/>
    </source>
</evidence>
<evidence type="ECO:0000259" key="1">
    <source>
        <dbReference type="Pfam" id="PF13468"/>
    </source>
</evidence>
<reference evidence="2 3" key="1">
    <citation type="submission" date="2023-07" db="EMBL/GenBank/DDBJ databases">
        <title>Sequencing the genomes of 1000 actinobacteria strains.</title>
        <authorList>
            <person name="Klenk H.-P."/>
        </authorList>
    </citation>
    <scope>NUCLEOTIDE SEQUENCE [LARGE SCALE GENOMIC DNA]</scope>
    <source>
        <strain evidence="2 3">DSM 44109</strain>
    </source>
</reference>
<dbReference type="InterPro" id="IPR025870">
    <property type="entry name" value="Glyoxalase-like_dom"/>
</dbReference>
<gene>
    <name evidence="2" type="ORF">J2S55_005251</name>
</gene>
<dbReference type="InterPro" id="IPR029068">
    <property type="entry name" value="Glyas_Bleomycin-R_OHBP_Dase"/>
</dbReference>
<keyword evidence="3" id="KW-1185">Reference proteome</keyword>
<dbReference type="Gene3D" id="3.10.180.10">
    <property type="entry name" value="2,3-Dihydroxybiphenyl 1,2-Dioxygenase, domain 1"/>
    <property type="match status" value="1"/>
</dbReference>
<dbReference type="PANTHER" id="PTHR40265">
    <property type="entry name" value="BLL2707 PROTEIN"/>
    <property type="match status" value="1"/>
</dbReference>
<dbReference type="EMBL" id="JAUSRB010000002">
    <property type="protein sequence ID" value="MDP9865985.1"/>
    <property type="molecule type" value="Genomic_DNA"/>
</dbReference>
<organism evidence="2 3">
    <name type="scientific">Streptosporangium brasiliense</name>
    <dbReference type="NCBI Taxonomy" id="47480"/>
    <lineage>
        <taxon>Bacteria</taxon>
        <taxon>Bacillati</taxon>
        <taxon>Actinomycetota</taxon>
        <taxon>Actinomycetes</taxon>
        <taxon>Streptosporangiales</taxon>
        <taxon>Streptosporangiaceae</taxon>
        <taxon>Streptosporangium</taxon>
    </lineage>
</organism>
<dbReference type="Pfam" id="PF13468">
    <property type="entry name" value="Glyoxalase_3"/>
    <property type="match status" value="1"/>
</dbReference>
<accession>A0ABT9RC72</accession>
<dbReference type="Proteomes" id="UP001230426">
    <property type="component" value="Unassembled WGS sequence"/>
</dbReference>